<reference evidence="3" key="1">
    <citation type="submission" date="2014-03" db="EMBL/GenBank/DDBJ databases">
        <title>The Genome Sequence of Puccinia striiformis f. sp. tritici PST-78.</title>
        <authorList>
            <consortium name="The Broad Institute Genome Sequencing Platform"/>
            <person name="Cuomo C."/>
            <person name="Hulbert S."/>
            <person name="Chen X."/>
            <person name="Walker B."/>
            <person name="Young S.K."/>
            <person name="Zeng Q."/>
            <person name="Gargeya S."/>
            <person name="Fitzgerald M."/>
            <person name="Haas B."/>
            <person name="Abouelleil A."/>
            <person name="Alvarado L."/>
            <person name="Arachchi H.M."/>
            <person name="Berlin A.M."/>
            <person name="Chapman S.B."/>
            <person name="Goldberg J."/>
            <person name="Griggs A."/>
            <person name="Gujja S."/>
            <person name="Hansen M."/>
            <person name="Howarth C."/>
            <person name="Imamovic A."/>
            <person name="Larimer J."/>
            <person name="McCowan C."/>
            <person name="Montmayeur A."/>
            <person name="Murphy C."/>
            <person name="Neiman D."/>
            <person name="Pearson M."/>
            <person name="Priest M."/>
            <person name="Roberts A."/>
            <person name="Saif S."/>
            <person name="Shea T."/>
            <person name="Sisk P."/>
            <person name="Sykes S."/>
            <person name="Wortman J."/>
            <person name="Nusbaum C."/>
            <person name="Birren B."/>
        </authorList>
    </citation>
    <scope>NUCLEOTIDE SEQUENCE [LARGE SCALE GENOMIC DNA]</scope>
    <source>
        <strain evidence="3">race PST-78</strain>
    </source>
</reference>
<feature type="region of interest" description="Disordered" evidence="1">
    <location>
        <begin position="1"/>
        <end position="121"/>
    </location>
</feature>
<evidence type="ECO:0000313" key="3">
    <source>
        <dbReference type="Proteomes" id="UP000054564"/>
    </source>
</evidence>
<dbReference type="Proteomes" id="UP000054564">
    <property type="component" value="Unassembled WGS sequence"/>
</dbReference>
<feature type="compositionally biased region" description="Low complexity" evidence="1">
    <location>
        <begin position="42"/>
        <end position="67"/>
    </location>
</feature>
<evidence type="ECO:0000256" key="1">
    <source>
        <dbReference type="SAM" id="MobiDB-lite"/>
    </source>
</evidence>
<feature type="compositionally biased region" description="Low complexity" evidence="1">
    <location>
        <begin position="1"/>
        <end position="29"/>
    </location>
</feature>
<dbReference type="EMBL" id="AJIL01008835">
    <property type="protein sequence ID" value="KNE86624.1"/>
    <property type="molecule type" value="Genomic_DNA"/>
</dbReference>
<keyword evidence="3" id="KW-1185">Reference proteome</keyword>
<sequence length="121" mass="12703">PSSSRIRPSAPPSKSRSSAASLTSAPSSSRTRRKMQTSSPISARSTRSASLPRSPASSPSRAAAIPAEPRRARTAKMPKKRRASLPSFTRTAASASTNSSLPPVRPSLRPHQAPRAPAQPI</sequence>
<name>A0A0L0UIT6_9BASI</name>
<feature type="non-terminal residue" evidence="2">
    <location>
        <position position="121"/>
    </location>
</feature>
<comment type="caution">
    <text evidence="2">The sequence shown here is derived from an EMBL/GenBank/DDBJ whole genome shotgun (WGS) entry which is preliminary data.</text>
</comment>
<feature type="compositionally biased region" description="Low complexity" evidence="1">
    <location>
        <begin position="87"/>
        <end position="121"/>
    </location>
</feature>
<dbReference type="AlphaFoldDB" id="A0A0L0UIT6"/>
<feature type="non-terminal residue" evidence="2">
    <location>
        <position position="1"/>
    </location>
</feature>
<accession>A0A0L0UIT6</accession>
<organism evidence="2 3">
    <name type="scientific">Puccinia striiformis f. sp. tritici PST-78</name>
    <dbReference type="NCBI Taxonomy" id="1165861"/>
    <lineage>
        <taxon>Eukaryota</taxon>
        <taxon>Fungi</taxon>
        <taxon>Dikarya</taxon>
        <taxon>Basidiomycota</taxon>
        <taxon>Pucciniomycotina</taxon>
        <taxon>Pucciniomycetes</taxon>
        <taxon>Pucciniales</taxon>
        <taxon>Pucciniaceae</taxon>
        <taxon>Puccinia</taxon>
    </lineage>
</organism>
<feature type="compositionally biased region" description="Basic residues" evidence="1">
    <location>
        <begin position="72"/>
        <end position="83"/>
    </location>
</feature>
<proteinExistence type="predicted"/>
<protein>
    <submittedName>
        <fullName evidence="2">Uncharacterized protein</fullName>
    </submittedName>
</protein>
<evidence type="ECO:0000313" key="2">
    <source>
        <dbReference type="EMBL" id="KNE86624.1"/>
    </source>
</evidence>
<gene>
    <name evidence="2" type="ORF">PSTG_20013</name>
</gene>